<dbReference type="Proteomes" id="UP001281410">
    <property type="component" value="Unassembled WGS sequence"/>
</dbReference>
<evidence type="ECO:0000313" key="2">
    <source>
        <dbReference type="Proteomes" id="UP001281410"/>
    </source>
</evidence>
<organism evidence="1 2">
    <name type="scientific">Dipteronia sinensis</name>
    <dbReference type="NCBI Taxonomy" id="43782"/>
    <lineage>
        <taxon>Eukaryota</taxon>
        <taxon>Viridiplantae</taxon>
        <taxon>Streptophyta</taxon>
        <taxon>Embryophyta</taxon>
        <taxon>Tracheophyta</taxon>
        <taxon>Spermatophyta</taxon>
        <taxon>Magnoliopsida</taxon>
        <taxon>eudicotyledons</taxon>
        <taxon>Gunneridae</taxon>
        <taxon>Pentapetalae</taxon>
        <taxon>rosids</taxon>
        <taxon>malvids</taxon>
        <taxon>Sapindales</taxon>
        <taxon>Sapindaceae</taxon>
        <taxon>Hippocastanoideae</taxon>
        <taxon>Acereae</taxon>
        <taxon>Dipteronia</taxon>
    </lineage>
</organism>
<reference evidence="1" key="1">
    <citation type="journal article" date="2023" name="Plant J.">
        <title>Genome sequences and population genomics provide insights into the demographic history, inbreeding, and mutation load of two 'living fossil' tree species of Dipteronia.</title>
        <authorList>
            <person name="Feng Y."/>
            <person name="Comes H.P."/>
            <person name="Chen J."/>
            <person name="Zhu S."/>
            <person name="Lu R."/>
            <person name="Zhang X."/>
            <person name="Li P."/>
            <person name="Qiu J."/>
            <person name="Olsen K.M."/>
            <person name="Qiu Y."/>
        </authorList>
    </citation>
    <scope>NUCLEOTIDE SEQUENCE</scope>
    <source>
        <strain evidence="1">NBL</strain>
    </source>
</reference>
<dbReference type="AlphaFoldDB" id="A0AAD9ZSM4"/>
<dbReference type="PANTHER" id="PTHR33484:SF12">
    <property type="entry name" value="AP2_ERF DOMAIN-CONTAINING PROTEIN"/>
    <property type="match status" value="1"/>
</dbReference>
<gene>
    <name evidence="1" type="ORF">Dsin_028838</name>
</gene>
<proteinExistence type="predicted"/>
<sequence>MEPPQGNRGLVQVGLEGFGDIDRLYGQPAKRSSAGTAGRPTNQNYYYDHRRHHHHDNHQYPHNTYQKKQSTVVMTSTEAAKFYGGIEFNEYYSRKPAKPSSFFSLKRFGISF</sequence>
<protein>
    <submittedName>
        <fullName evidence="1">Uncharacterized protein</fullName>
    </submittedName>
</protein>
<name>A0AAD9ZSM4_9ROSI</name>
<dbReference type="EMBL" id="JANJYJ010000009">
    <property type="protein sequence ID" value="KAK3189277.1"/>
    <property type="molecule type" value="Genomic_DNA"/>
</dbReference>
<comment type="caution">
    <text evidence="1">The sequence shown here is derived from an EMBL/GenBank/DDBJ whole genome shotgun (WGS) entry which is preliminary data.</text>
</comment>
<evidence type="ECO:0000313" key="1">
    <source>
        <dbReference type="EMBL" id="KAK3189277.1"/>
    </source>
</evidence>
<keyword evidence="2" id="KW-1185">Reference proteome</keyword>
<dbReference type="PANTHER" id="PTHR33484">
    <property type="entry name" value="BNAC07G33360D PROTEIN"/>
    <property type="match status" value="1"/>
</dbReference>
<accession>A0AAD9ZSM4</accession>